<keyword evidence="5" id="KW-1185">Reference proteome</keyword>
<evidence type="ECO:0000313" key="2">
    <source>
        <dbReference type="EMBL" id="EFW94152.1"/>
    </source>
</evidence>
<dbReference type="PANTHER" id="PTHR42923">
    <property type="entry name" value="PROTOPORPHYRINOGEN OXIDASE"/>
    <property type="match status" value="1"/>
</dbReference>
<accession>E7QNN5</accession>
<dbReference type="SUPFAM" id="SSF51905">
    <property type="entry name" value="FAD/NAD(P)-binding domain"/>
    <property type="match status" value="1"/>
</dbReference>
<dbReference type="InterPro" id="IPR002937">
    <property type="entry name" value="Amino_oxidase"/>
</dbReference>
<dbReference type="NCBIfam" id="NF005560">
    <property type="entry name" value="PRK07233.1"/>
    <property type="match status" value="1"/>
</dbReference>
<reference evidence="5" key="2">
    <citation type="submission" date="2016-11" db="EMBL/GenBank/DDBJ databases">
        <authorList>
            <person name="Varghese N."/>
            <person name="Submissions S."/>
        </authorList>
    </citation>
    <scope>NUCLEOTIDE SEQUENCE [LARGE SCALE GENOMIC DNA]</scope>
    <source>
        <strain evidence="5">DX253</strain>
    </source>
</reference>
<dbReference type="InterPro" id="IPR050464">
    <property type="entry name" value="Zeta_carotene_desat/Oxidored"/>
</dbReference>
<dbReference type="EMBL" id="FRAN01000002">
    <property type="protein sequence ID" value="SHK60168.1"/>
    <property type="molecule type" value="Genomic_DNA"/>
</dbReference>
<evidence type="ECO:0000313" key="5">
    <source>
        <dbReference type="Proteomes" id="UP000184203"/>
    </source>
</evidence>
<dbReference type="InterPro" id="IPR036188">
    <property type="entry name" value="FAD/NAD-bd_sf"/>
</dbReference>
<reference evidence="3" key="3">
    <citation type="submission" date="2016-11" db="EMBL/GenBank/DDBJ databases">
        <authorList>
            <person name="Jaros S."/>
            <person name="Januszkiewicz K."/>
            <person name="Wedrychowicz H."/>
        </authorList>
    </citation>
    <scope>NUCLEOTIDE SEQUENCE [LARGE SCALE GENOMIC DNA]</scope>
    <source>
        <strain evidence="3">DX253</strain>
    </source>
</reference>
<feature type="domain" description="Amine oxidase" evidence="1">
    <location>
        <begin position="9"/>
        <end position="444"/>
    </location>
</feature>
<dbReference type="Proteomes" id="UP000184203">
    <property type="component" value="Unassembled WGS sequence"/>
</dbReference>
<dbReference type="PANTHER" id="PTHR42923:SF3">
    <property type="entry name" value="PROTOPORPHYRINOGEN OXIDASE"/>
    <property type="match status" value="1"/>
</dbReference>
<dbReference type="Gene3D" id="1.10.3110.10">
    <property type="entry name" value="protoporphyrinogen ix oxidase, domain 3"/>
    <property type="match status" value="1"/>
</dbReference>
<dbReference type="Pfam" id="PF01593">
    <property type="entry name" value="Amino_oxidase"/>
    <property type="match status" value="1"/>
</dbReference>
<dbReference type="EMBL" id="AEMG01000002">
    <property type="protein sequence ID" value="EFW94152.1"/>
    <property type="molecule type" value="Genomic_DNA"/>
</dbReference>
<dbReference type="eggNOG" id="arCOG01522">
    <property type="taxonomic scope" value="Archaea"/>
</dbReference>
<dbReference type="GO" id="GO:0016491">
    <property type="term" value="F:oxidoreductase activity"/>
    <property type="evidence" value="ECO:0007669"/>
    <property type="project" value="InterPro"/>
</dbReference>
<dbReference type="PATRIC" id="fig|797209.4.peg.662"/>
<sequence>MIGIVGGGIAGLAAAYRLQQHGYDVQVFEASDDLGGLAATYETNGDRIEKFYHHLSASEQTIIDLIEELGLDDDLDWPIGKNAYYMDGVVHPLDKPWEILAYPHMSFYDKFRLGMLTQEIDVRGGIPKFDSYERLEDYEDVPIKDFLVEHTSRGVYENFFGPLLDAKFGSKKEKVSAAWLLGRIKFRGERDLLRGEPLGYLRGGFGRLIDALVEEVGRENITTGVYVTDLDAEDGHVTSLTTEATESAEVAAADGGTATETHDVESVVVAAMPNVLEDLTGYECDIDFQGAVCALVTMDEPLTDTYWLNIGHDAPFGALIEHTNYIPPEQYGGDHLLYVASYIQDYEEELWQLDDDEVEELWLSHIEEMFPEWDRSSVTNFRLARNPRAAPVYERGYLDMVVPYDLGDDIADGIYYAGMASKAQYPERSLNGGIVAGYECADRISGKKVVVSPDDE</sequence>
<evidence type="ECO:0000313" key="3">
    <source>
        <dbReference type="EMBL" id="SHK60168.1"/>
    </source>
</evidence>
<gene>
    <name evidence="3" type="ORF">SAMN05444342_1817</name>
    <name evidence="2" type="ORF">ZOD2009_03375</name>
</gene>
<dbReference type="Gene3D" id="3.90.660.20">
    <property type="entry name" value="Protoporphyrinogen oxidase, mitochondrial, domain 2"/>
    <property type="match status" value="1"/>
</dbReference>
<evidence type="ECO:0000259" key="1">
    <source>
        <dbReference type="Pfam" id="PF01593"/>
    </source>
</evidence>
<dbReference type="RefSeq" id="WP_007977017.1">
    <property type="nucleotide sequence ID" value="NZ_AEMG01000002.1"/>
</dbReference>
<organism evidence="2 4">
    <name type="scientific">Haladaptatus paucihalophilus DX253</name>
    <dbReference type="NCBI Taxonomy" id="797209"/>
    <lineage>
        <taxon>Archaea</taxon>
        <taxon>Methanobacteriati</taxon>
        <taxon>Methanobacteriota</taxon>
        <taxon>Stenosarchaea group</taxon>
        <taxon>Halobacteria</taxon>
        <taxon>Halobacteriales</taxon>
        <taxon>Haladaptataceae</taxon>
        <taxon>Haladaptatus</taxon>
    </lineage>
</organism>
<protein>
    <submittedName>
        <fullName evidence="3">Protoporphyrinogen oxidase</fullName>
    </submittedName>
</protein>
<dbReference type="OrthoDB" id="11867at2157"/>
<evidence type="ECO:0000313" key="4">
    <source>
        <dbReference type="Proteomes" id="UP000003751"/>
    </source>
</evidence>
<dbReference type="Gene3D" id="3.50.50.60">
    <property type="entry name" value="FAD/NAD(P)-binding domain"/>
    <property type="match status" value="1"/>
</dbReference>
<dbReference type="Proteomes" id="UP000003751">
    <property type="component" value="Unassembled WGS sequence"/>
</dbReference>
<dbReference type="AlphaFoldDB" id="E7QNN5"/>
<proteinExistence type="predicted"/>
<name>E7QNN5_HALPU</name>
<reference evidence="2 4" key="1">
    <citation type="journal article" date="2014" name="ISME J.">
        <title>Trehalose/2-sulfotrehalose biosynthesis and glycine-betaine uptake are widely spread mechanisms for osmoadaptation in the Halobacteriales.</title>
        <authorList>
            <person name="Youssef N.H."/>
            <person name="Savage-Ashlock K.N."/>
            <person name="McCully A.L."/>
            <person name="Luedtke B."/>
            <person name="Shaw E.I."/>
            <person name="Hoff W.D."/>
            <person name="Elshahed M.S."/>
        </authorList>
    </citation>
    <scope>NUCLEOTIDE SEQUENCE [LARGE SCALE GENOMIC DNA]</scope>
    <source>
        <strain evidence="2 4">DX253</strain>
    </source>
</reference>
<dbReference type="PRINTS" id="PR00419">
    <property type="entry name" value="ADXRDTASE"/>
</dbReference>
<dbReference type="STRING" id="797209.GCA_000376445_01546"/>